<comment type="caution">
    <text evidence="1">The sequence shown here is derived from an EMBL/GenBank/DDBJ whole genome shotgun (WGS) entry which is preliminary data.</text>
</comment>
<gene>
    <name evidence="1" type="ORF">VST7929_01596</name>
</gene>
<dbReference type="EMBL" id="CAKLDI010000001">
    <property type="protein sequence ID" value="CAH0533721.1"/>
    <property type="molecule type" value="Genomic_DNA"/>
</dbReference>
<name>A0ABN8DRE6_9VIBR</name>
<dbReference type="RefSeq" id="WP_237466142.1">
    <property type="nucleotide sequence ID" value="NZ_CAKLDI010000001.1"/>
</dbReference>
<keyword evidence="2" id="KW-1185">Reference proteome</keyword>
<reference evidence="1" key="1">
    <citation type="submission" date="2021-11" db="EMBL/GenBank/DDBJ databases">
        <authorList>
            <person name="Rodrigo-Torres L."/>
            <person name="Arahal R. D."/>
            <person name="Lucena T."/>
        </authorList>
    </citation>
    <scope>NUCLEOTIDE SEQUENCE</scope>
    <source>
        <strain evidence="1">CECT 7929</strain>
    </source>
</reference>
<accession>A0ABN8DRE6</accession>
<evidence type="ECO:0000313" key="1">
    <source>
        <dbReference type="EMBL" id="CAH0533721.1"/>
    </source>
</evidence>
<protein>
    <submittedName>
        <fullName evidence="1">Uncharacterized protein</fullName>
    </submittedName>
</protein>
<evidence type="ECO:0000313" key="2">
    <source>
        <dbReference type="Proteomes" id="UP000838672"/>
    </source>
</evidence>
<organism evidence="1 2">
    <name type="scientific">Vibrio stylophorae</name>
    <dbReference type="NCBI Taxonomy" id="659351"/>
    <lineage>
        <taxon>Bacteria</taxon>
        <taxon>Pseudomonadati</taxon>
        <taxon>Pseudomonadota</taxon>
        <taxon>Gammaproteobacteria</taxon>
        <taxon>Vibrionales</taxon>
        <taxon>Vibrionaceae</taxon>
        <taxon>Vibrio</taxon>
    </lineage>
</organism>
<sequence length="123" mass="14141">MDLIENSVVCNYSDFLVAPLMSQQSFIEVLQGDQSAQADDAHLPARQRLYMRAKRQLSSRFSDGENLQRLLQLAQQEGITHMLIRMPYPLDAHELFELKRSQIAALDYADDAQEILTVDFRKV</sequence>
<proteinExistence type="predicted"/>
<dbReference type="Proteomes" id="UP000838672">
    <property type="component" value="Unassembled WGS sequence"/>
</dbReference>